<keyword evidence="1" id="KW-0175">Coiled coil</keyword>
<evidence type="ECO:0000313" key="3">
    <source>
        <dbReference type="Proteomes" id="UP001239994"/>
    </source>
</evidence>
<dbReference type="PANTHER" id="PTHR18956">
    <property type="entry name" value="HYALURONAN MEDIATED MOTILITY RECEPTOR"/>
    <property type="match status" value="1"/>
</dbReference>
<feature type="non-terminal residue" evidence="2">
    <location>
        <position position="1"/>
    </location>
</feature>
<dbReference type="PANTHER" id="PTHR18956:SF6">
    <property type="entry name" value="HYALURONAN MEDIATED MOTILITY RECEPTOR"/>
    <property type="match status" value="1"/>
</dbReference>
<gene>
    <name evidence="2" type="ORF">P4O66_006936</name>
</gene>
<name>A0AAD8ZFV0_9TELE</name>
<organism evidence="2 3">
    <name type="scientific">Electrophorus voltai</name>
    <dbReference type="NCBI Taxonomy" id="2609070"/>
    <lineage>
        <taxon>Eukaryota</taxon>
        <taxon>Metazoa</taxon>
        <taxon>Chordata</taxon>
        <taxon>Craniata</taxon>
        <taxon>Vertebrata</taxon>
        <taxon>Euteleostomi</taxon>
        <taxon>Actinopterygii</taxon>
        <taxon>Neopterygii</taxon>
        <taxon>Teleostei</taxon>
        <taxon>Ostariophysi</taxon>
        <taxon>Gymnotiformes</taxon>
        <taxon>Gymnotoidei</taxon>
        <taxon>Gymnotidae</taxon>
        <taxon>Electrophorus</taxon>
    </lineage>
</organism>
<dbReference type="InterPro" id="IPR026203">
    <property type="entry name" value="IHABP"/>
</dbReference>
<accession>A0AAD8ZFV0</accession>
<dbReference type="Proteomes" id="UP001239994">
    <property type="component" value="Unassembled WGS sequence"/>
</dbReference>
<dbReference type="EMBL" id="JAROKS010000012">
    <property type="protein sequence ID" value="KAK1798657.1"/>
    <property type="molecule type" value="Genomic_DNA"/>
</dbReference>
<dbReference type="GO" id="GO:0005540">
    <property type="term" value="F:hyaluronic acid binding"/>
    <property type="evidence" value="ECO:0007669"/>
    <property type="project" value="InterPro"/>
</dbReference>
<dbReference type="AlphaFoldDB" id="A0AAD8ZFV0"/>
<dbReference type="GO" id="GO:0016020">
    <property type="term" value="C:membrane"/>
    <property type="evidence" value="ECO:0007669"/>
    <property type="project" value="TreeGrafter"/>
</dbReference>
<proteinExistence type="predicted"/>
<reference evidence="2" key="1">
    <citation type="submission" date="2023-03" db="EMBL/GenBank/DDBJ databases">
        <title>Electrophorus voltai genome.</title>
        <authorList>
            <person name="Bian C."/>
        </authorList>
    </citation>
    <scope>NUCLEOTIDE SEQUENCE</scope>
    <source>
        <strain evidence="2">CB-2022</strain>
        <tissue evidence="2">Muscle</tissue>
    </source>
</reference>
<evidence type="ECO:0000313" key="2">
    <source>
        <dbReference type="EMBL" id="KAK1798657.1"/>
    </source>
</evidence>
<protein>
    <submittedName>
        <fullName evidence="2">Uncharacterized protein</fullName>
    </submittedName>
</protein>
<sequence length="340" mass="39640">MRRFFRAHRDEDFSQIQYLTAKCNRLVHENAALERECVVSRERQRTLQAELESCSLQLCQKEHTCQDLHLKHEQLLDALAHQRGLVQFLQQRLVFLTEESSTEVSLLTFQLEQVSSDLQKLQTSETQLQGLVEELHQEAHRTDKKAGGLQTELRVEAQLKAEQVEDLESQLTSKSRELQELQKAHASLMGELREQDSTHQRTVERLQQENAGSLHKLKEMAEQFEWLCEQQRHWMCCVKRFKDCLSDEKEALLLQVNRLQVELAGLQKNSSSKIVKEDSTPQHCDSWEVDAMVDLQMEADRWRQHYEELFNNHTSQPVCTHTHTGGDYTTRSSLTITPHT</sequence>
<feature type="coiled-coil region" evidence="1">
    <location>
        <begin position="118"/>
        <end position="312"/>
    </location>
</feature>
<keyword evidence="3" id="KW-1185">Reference proteome</keyword>
<comment type="caution">
    <text evidence="2">The sequence shown here is derived from an EMBL/GenBank/DDBJ whole genome shotgun (WGS) entry which is preliminary data.</text>
</comment>
<evidence type="ECO:0000256" key="1">
    <source>
        <dbReference type="SAM" id="Coils"/>
    </source>
</evidence>